<dbReference type="Gene3D" id="1.10.510.10">
    <property type="entry name" value="Transferase(Phosphotransferase) domain 1"/>
    <property type="match status" value="1"/>
</dbReference>
<keyword evidence="13" id="KW-0067">ATP-binding</keyword>
<evidence type="ECO:0000256" key="12">
    <source>
        <dbReference type="ARBA" id="ARBA00022792"/>
    </source>
</evidence>
<dbReference type="Pfam" id="PF00069">
    <property type="entry name" value="Pkinase"/>
    <property type="match status" value="1"/>
</dbReference>
<comment type="subcellular location">
    <subcellularLocation>
        <location evidence="3">Cytoplasm</location>
        <location evidence="3">Cytosol</location>
    </subcellularLocation>
    <subcellularLocation>
        <location evidence="2">Mitochondrion inner membrane</location>
        <topology evidence="2">Single-pass membrane protein</topology>
    </subcellularLocation>
    <subcellularLocation>
        <location evidence="4">Mitochondrion outer membrane</location>
        <topology evidence="4">Single-pass membrane protein</topology>
    </subcellularLocation>
</comment>
<sequence length="559" mass="63710">MPVWRYAQAIRRYAKLFIRLHGFTVSRRITPAVAVRVRPKPISRFSLMRGLRGVMKRSSGNVFQQFRAALRNLVALQYTPSIAYKHAHARENLQAALEHRFKKIAARQTRISAFDRIHNIFIANAPKDYSLMHLPDDINEYEIGEFIGGGQNAAVYELRDLKRSTSNDDPLSKNGEEQLAVKMIYNFNFNEPAELLWTDCRSELLPLASTSQIPSGSIANFRPLRRSHPNIIRIHTAFLSEWKQLARAERYYPAVLPSVENYGCIPANPRTLYVVMQRYQMTLDSYMDKVALNYLKAHVMFGQLLEAVAYLYDQKISHRDLKANNILLNFNSQDQCPHLVLSDFGCALSTGSWKLHYKKPDMELGGNIAHLPPEVVNAQPSSSTWINYSKADIWAAGLIGYEIFDRTWFSEREQLLDAATSVDFSQPLFIGTPLGHIMESMLQKDPEKRVEPNVAADVINMMLFRIGDGIVGLLKGCMLEGWRIGHSINALLASTSKTIQCLSERIDAGLDEMISLYAADTILSRRVMDPVECQLRTTFISRTERDHVWAAVCYFEERD</sequence>
<evidence type="ECO:0000256" key="3">
    <source>
        <dbReference type="ARBA" id="ARBA00004514"/>
    </source>
</evidence>
<keyword evidence="6" id="KW-0723">Serine/threonine-protein kinase</keyword>
<comment type="catalytic activity">
    <reaction evidence="17">
        <text>L-threonyl-[protein] + ATP = O-phospho-L-threonyl-[protein] + ADP + H(+)</text>
        <dbReference type="Rhea" id="RHEA:46608"/>
        <dbReference type="Rhea" id="RHEA-COMP:11060"/>
        <dbReference type="Rhea" id="RHEA-COMP:11605"/>
        <dbReference type="ChEBI" id="CHEBI:15378"/>
        <dbReference type="ChEBI" id="CHEBI:30013"/>
        <dbReference type="ChEBI" id="CHEBI:30616"/>
        <dbReference type="ChEBI" id="CHEBI:61977"/>
        <dbReference type="ChEBI" id="CHEBI:456216"/>
        <dbReference type="EC" id="2.7.11.1"/>
    </reaction>
</comment>
<dbReference type="AlphaFoldDB" id="F1KYY1"/>
<name>F1KYY1_ASCSU</name>
<dbReference type="PROSITE" id="PS00108">
    <property type="entry name" value="PROTEIN_KINASE_ST"/>
    <property type="match status" value="1"/>
</dbReference>
<protein>
    <recommendedName>
        <fullName evidence="5">non-specific serine/threonine protein kinase</fullName>
        <ecNumber evidence="5">2.7.11.1</ecNumber>
    </recommendedName>
</protein>
<dbReference type="SUPFAM" id="SSF56112">
    <property type="entry name" value="Protein kinase-like (PK-like)"/>
    <property type="match status" value="1"/>
</dbReference>
<keyword evidence="16" id="KW-0496">Mitochondrion</keyword>
<evidence type="ECO:0000259" key="19">
    <source>
        <dbReference type="PROSITE" id="PS50011"/>
    </source>
</evidence>
<keyword evidence="12" id="KW-0999">Mitochondrion inner membrane</keyword>
<dbReference type="GO" id="GO:0005829">
    <property type="term" value="C:cytosol"/>
    <property type="evidence" value="ECO:0007669"/>
    <property type="project" value="UniProtKB-SubCell"/>
</dbReference>
<comment type="cofactor">
    <cofactor evidence="1">
        <name>Mg(2+)</name>
        <dbReference type="ChEBI" id="CHEBI:18420"/>
    </cofactor>
</comment>
<evidence type="ECO:0000256" key="15">
    <source>
        <dbReference type="ARBA" id="ARBA00022946"/>
    </source>
</evidence>
<evidence type="ECO:0000256" key="16">
    <source>
        <dbReference type="ARBA" id="ARBA00023128"/>
    </source>
</evidence>
<keyword evidence="7" id="KW-0808">Transferase</keyword>
<dbReference type="GO" id="GO:0000422">
    <property type="term" value="P:autophagy of mitochondrion"/>
    <property type="evidence" value="ECO:0007669"/>
    <property type="project" value="TreeGrafter"/>
</dbReference>
<dbReference type="InterPro" id="IPR051511">
    <property type="entry name" value="MitoQC_Scaffold_Kinases"/>
</dbReference>
<evidence type="ECO:0000256" key="2">
    <source>
        <dbReference type="ARBA" id="ARBA00004434"/>
    </source>
</evidence>
<dbReference type="PANTHER" id="PTHR22972">
    <property type="entry name" value="SERINE/THREONINE PROTEIN KINASE"/>
    <property type="match status" value="1"/>
</dbReference>
<feature type="domain" description="Protein kinase" evidence="19">
    <location>
        <begin position="141"/>
        <end position="463"/>
    </location>
</feature>
<keyword evidence="10 20" id="KW-0418">Kinase</keyword>
<evidence type="ECO:0000256" key="8">
    <source>
        <dbReference type="ARBA" id="ARBA00022723"/>
    </source>
</evidence>
<dbReference type="InterPro" id="IPR011009">
    <property type="entry name" value="Kinase-like_dom_sf"/>
</dbReference>
<evidence type="ECO:0000256" key="11">
    <source>
        <dbReference type="ARBA" id="ARBA00022787"/>
    </source>
</evidence>
<dbReference type="SMART" id="SM00220">
    <property type="entry name" value="S_TKc"/>
    <property type="match status" value="1"/>
</dbReference>
<dbReference type="EMBL" id="JI168277">
    <property type="protein sequence ID" value="ADY43085.1"/>
    <property type="molecule type" value="mRNA"/>
</dbReference>
<dbReference type="GO" id="GO:0005741">
    <property type="term" value="C:mitochondrial outer membrane"/>
    <property type="evidence" value="ECO:0007669"/>
    <property type="project" value="UniProtKB-SubCell"/>
</dbReference>
<reference evidence="20" key="1">
    <citation type="journal article" date="2011" name="Genome Res.">
        <title>Deep small RNA sequencing from the nematode Ascaris reveals conservation, functional diversification, and novel developmental profiles.</title>
        <authorList>
            <person name="Wang J."/>
            <person name="Czech B."/>
            <person name="Crunk A."/>
            <person name="Wallace A."/>
            <person name="Mitreva M."/>
            <person name="Hannon G.J."/>
            <person name="Davis R.E."/>
        </authorList>
    </citation>
    <scope>NUCLEOTIDE SEQUENCE</scope>
</reference>
<dbReference type="InterPro" id="IPR000719">
    <property type="entry name" value="Prot_kinase_dom"/>
</dbReference>
<proteinExistence type="evidence at transcript level"/>
<evidence type="ECO:0000256" key="5">
    <source>
        <dbReference type="ARBA" id="ARBA00012513"/>
    </source>
</evidence>
<evidence type="ECO:0000256" key="18">
    <source>
        <dbReference type="ARBA" id="ARBA00048679"/>
    </source>
</evidence>
<dbReference type="GO" id="GO:0005524">
    <property type="term" value="F:ATP binding"/>
    <property type="evidence" value="ECO:0007669"/>
    <property type="project" value="UniProtKB-KW"/>
</dbReference>
<keyword evidence="12" id="KW-0472">Membrane</keyword>
<keyword evidence="8" id="KW-0479">Metal-binding</keyword>
<keyword evidence="14" id="KW-0460">Magnesium</keyword>
<keyword evidence="11" id="KW-1000">Mitochondrion outer membrane</keyword>
<evidence type="ECO:0000256" key="17">
    <source>
        <dbReference type="ARBA" id="ARBA00047899"/>
    </source>
</evidence>
<dbReference type="GO" id="GO:0005743">
    <property type="term" value="C:mitochondrial inner membrane"/>
    <property type="evidence" value="ECO:0007669"/>
    <property type="project" value="UniProtKB-SubCell"/>
</dbReference>
<dbReference type="GO" id="GO:0004674">
    <property type="term" value="F:protein serine/threonine kinase activity"/>
    <property type="evidence" value="ECO:0007669"/>
    <property type="project" value="UniProtKB-KW"/>
</dbReference>
<dbReference type="InterPro" id="IPR008271">
    <property type="entry name" value="Ser/Thr_kinase_AS"/>
</dbReference>
<evidence type="ECO:0000256" key="1">
    <source>
        <dbReference type="ARBA" id="ARBA00001946"/>
    </source>
</evidence>
<dbReference type="PANTHER" id="PTHR22972:SF7">
    <property type="entry name" value="SERINE_THREONINE-PROTEIN KINASE PINK1, MITOCHONDRIAL"/>
    <property type="match status" value="1"/>
</dbReference>
<evidence type="ECO:0000256" key="13">
    <source>
        <dbReference type="ARBA" id="ARBA00022840"/>
    </source>
</evidence>
<keyword evidence="15" id="KW-0809">Transit peptide</keyword>
<accession>F1KYY1</accession>
<evidence type="ECO:0000256" key="9">
    <source>
        <dbReference type="ARBA" id="ARBA00022741"/>
    </source>
</evidence>
<dbReference type="GO" id="GO:0046872">
    <property type="term" value="F:metal ion binding"/>
    <property type="evidence" value="ECO:0007669"/>
    <property type="project" value="UniProtKB-KW"/>
</dbReference>
<comment type="catalytic activity">
    <reaction evidence="18">
        <text>L-seryl-[protein] + ATP = O-phospho-L-seryl-[protein] + ADP + H(+)</text>
        <dbReference type="Rhea" id="RHEA:17989"/>
        <dbReference type="Rhea" id="RHEA-COMP:9863"/>
        <dbReference type="Rhea" id="RHEA-COMP:11604"/>
        <dbReference type="ChEBI" id="CHEBI:15378"/>
        <dbReference type="ChEBI" id="CHEBI:29999"/>
        <dbReference type="ChEBI" id="CHEBI:30616"/>
        <dbReference type="ChEBI" id="CHEBI:83421"/>
        <dbReference type="ChEBI" id="CHEBI:456216"/>
        <dbReference type="EC" id="2.7.11.1"/>
    </reaction>
</comment>
<evidence type="ECO:0000256" key="14">
    <source>
        <dbReference type="ARBA" id="ARBA00022842"/>
    </source>
</evidence>
<evidence type="ECO:0000256" key="4">
    <source>
        <dbReference type="ARBA" id="ARBA00004572"/>
    </source>
</evidence>
<keyword evidence="9" id="KW-0547">Nucleotide-binding</keyword>
<dbReference type="PROSITE" id="PS50011">
    <property type="entry name" value="PROTEIN_KINASE_DOM"/>
    <property type="match status" value="1"/>
</dbReference>
<dbReference type="GO" id="GO:0090141">
    <property type="term" value="P:positive regulation of mitochondrial fission"/>
    <property type="evidence" value="ECO:0007669"/>
    <property type="project" value="TreeGrafter"/>
</dbReference>
<evidence type="ECO:0000313" key="20">
    <source>
        <dbReference type="EMBL" id="ADY43085.1"/>
    </source>
</evidence>
<dbReference type="GO" id="GO:0042981">
    <property type="term" value="P:regulation of apoptotic process"/>
    <property type="evidence" value="ECO:0007669"/>
    <property type="project" value="TreeGrafter"/>
</dbReference>
<organism evidence="20">
    <name type="scientific">Ascaris suum</name>
    <name type="common">Pig roundworm</name>
    <name type="synonym">Ascaris lumbricoides</name>
    <dbReference type="NCBI Taxonomy" id="6253"/>
    <lineage>
        <taxon>Eukaryota</taxon>
        <taxon>Metazoa</taxon>
        <taxon>Ecdysozoa</taxon>
        <taxon>Nematoda</taxon>
        <taxon>Chromadorea</taxon>
        <taxon>Rhabditida</taxon>
        <taxon>Spirurina</taxon>
        <taxon>Ascaridomorpha</taxon>
        <taxon>Ascaridoidea</taxon>
        <taxon>Ascarididae</taxon>
        <taxon>Ascaris</taxon>
    </lineage>
</organism>
<dbReference type="EC" id="2.7.11.1" evidence="5"/>
<evidence type="ECO:0000256" key="7">
    <source>
        <dbReference type="ARBA" id="ARBA00022679"/>
    </source>
</evidence>
<evidence type="ECO:0000256" key="6">
    <source>
        <dbReference type="ARBA" id="ARBA00022527"/>
    </source>
</evidence>
<evidence type="ECO:0000256" key="10">
    <source>
        <dbReference type="ARBA" id="ARBA00022777"/>
    </source>
</evidence>